<gene>
    <name evidence="1" type="ORF">LCGC14_0870780</name>
</gene>
<evidence type="ECO:0008006" key="2">
    <source>
        <dbReference type="Google" id="ProtNLM"/>
    </source>
</evidence>
<reference evidence="1" key="1">
    <citation type="journal article" date="2015" name="Nature">
        <title>Complex archaea that bridge the gap between prokaryotes and eukaryotes.</title>
        <authorList>
            <person name="Spang A."/>
            <person name="Saw J.H."/>
            <person name="Jorgensen S.L."/>
            <person name="Zaremba-Niedzwiedzka K."/>
            <person name="Martijn J."/>
            <person name="Lind A.E."/>
            <person name="van Eijk R."/>
            <person name="Schleper C."/>
            <person name="Guy L."/>
            <person name="Ettema T.J."/>
        </authorList>
    </citation>
    <scope>NUCLEOTIDE SEQUENCE</scope>
</reference>
<protein>
    <recommendedName>
        <fullName evidence="2">DUF115 domain-containing protein</fullName>
    </recommendedName>
</protein>
<accession>A0A0F9P9M3</accession>
<sequence length="243" mass="28359">MVNKIRNLEEYNQKFSGRVGVAIGSGFSIHFQDLSSLSEHVTIAVNSGFCAFPQADFFLSDDWSISRWNFFGDQLKKAKATVLLYEDKLRQYNLFGDRTVWFRHRKGYHISSIYEHTNYDNFLLQCRSSLATAIGVLYVMGCSKVVVLGLDCRRYETGERYFWQFSDQPKNRIIPTRNDGIPNDNFRKCRHQGIKTDSDLKEIKKYWESQTSDMRKKIKIYNASQHTALDIFPKMSLEDALEK</sequence>
<dbReference type="Gene3D" id="3.90.1480.10">
    <property type="entry name" value="Alpha-2,3-sialyltransferase"/>
    <property type="match status" value="1"/>
</dbReference>
<dbReference type="EMBL" id="LAZR01002691">
    <property type="protein sequence ID" value="KKN26819.1"/>
    <property type="molecule type" value="Genomic_DNA"/>
</dbReference>
<proteinExistence type="predicted"/>
<comment type="caution">
    <text evidence="1">The sequence shown here is derived from an EMBL/GenBank/DDBJ whole genome shotgun (WGS) entry which is preliminary data.</text>
</comment>
<dbReference type="AlphaFoldDB" id="A0A0F9P9M3"/>
<name>A0A0F9P9M3_9ZZZZ</name>
<evidence type="ECO:0000313" key="1">
    <source>
        <dbReference type="EMBL" id="KKN26819.1"/>
    </source>
</evidence>
<organism evidence="1">
    <name type="scientific">marine sediment metagenome</name>
    <dbReference type="NCBI Taxonomy" id="412755"/>
    <lineage>
        <taxon>unclassified sequences</taxon>
        <taxon>metagenomes</taxon>
        <taxon>ecological metagenomes</taxon>
    </lineage>
</organism>